<dbReference type="GO" id="GO:0008270">
    <property type="term" value="F:zinc ion binding"/>
    <property type="evidence" value="ECO:0007669"/>
    <property type="project" value="UniProtKB-KW"/>
</dbReference>
<feature type="domain" description="Matrin-type" evidence="7">
    <location>
        <begin position="115"/>
        <end position="146"/>
    </location>
</feature>
<evidence type="ECO:0000256" key="1">
    <source>
        <dbReference type="ARBA" id="ARBA00004123"/>
    </source>
</evidence>
<dbReference type="PANTHER" id="PTHR13173">
    <property type="entry name" value="WW DOMAIN BINDING PROTEIN 4"/>
    <property type="match status" value="1"/>
</dbReference>
<evidence type="ECO:0000256" key="2">
    <source>
        <dbReference type="ARBA" id="ARBA00022723"/>
    </source>
</evidence>
<evidence type="ECO:0000313" key="9">
    <source>
        <dbReference type="Proteomes" id="UP000541444"/>
    </source>
</evidence>
<dbReference type="InterPro" id="IPR036236">
    <property type="entry name" value="Znf_C2H2_sf"/>
</dbReference>
<accession>A0A7J7N634</accession>
<dbReference type="GO" id="GO:0000398">
    <property type="term" value="P:mRNA splicing, via spliceosome"/>
    <property type="evidence" value="ECO:0007669"/>
    <property type="project" value="InterPro"/>
</dbReference>
<evidence type="ECO:0000256" key="4">
    <source>
        <dbReference type="ARBA" id="ARBA00022833"/>
    </source>
</evidence>
<evidence type="ECO:0000259" key="7">
    <source>
        <dbReference type="PROSITE" id="PS50171"/>
    </source>
</evidence>
<dbReference type="AlphaFoldDB" id="A0A7J7N634"/>
<feature type="region of interest" description="Disordered" evidence="6">
    <location>
        <begin position="260"/>
        <end position="354"/>
    </location>
</feature>
<sequence>MRKNMLAREEVERTAIVSQERWIDGCDLGAIKEKGENMKSERIMSIEISEEVIPVDSDDSSRFNFNLIDRVGFHGITVFERNQELGIGDDSKNEVGLEGIGEIRGFEYWVSQGNKWCDFCKIFISNNPLSIRTHEMGQRHKDSVTNRLDSMRKENAAKDKKQKEAAKSLEQIEAKAKRSYQKDLAAVQEARYSNTLAIEAGEENGGTARFSVASGDEWEYDSTSGYYQNRTNGYFYDPNSGFYYSDALGKWVTPEEAFYTSKDSSDSKNKEPAPKRPFSTSATVKEDRSTTIFQTEPSPGLVVSTSLNPKRSVKSAPSSITVNKRKRGDEKPKVVSKEEADALKARETAKKRMEEREKPLLGLYRSY</sequence>
<organism evidence="8 9">
    <name type="scientific">Kingdonia uniflora</name>
    <dbReference type="NCBI Taxonomy" id="39325"/>
    <lineage>
        <taxon>Eukaryota</taxon>
        <taxon>Viridiplantae</taxon>
        <taxon>Streptophyta</taxon>
        <taxon>Embryophyta</taxon>
        <taxon>Tracheophyta</taxon>
        <taxon>Spermatophyta</taxon>
        <taxon>Magnoliopsida</taxon>
        <taxon>Ranunculales</taxon>
        <taxon>Circaeasteraceae</taxon>
        <taxon>Kingdonia</taxon>
    </lineage>
</organism>
<gene>
    <name evidence="8" type="ORF">GIB67_003109</name>
</gene>
<dbReference type="Gene3D" id="3.30.160.60">
    <property type="entry name" value="Classic Zinc Finger"/>
    <property type="match status" value="1"/>
</dbReference>
<reference evidence="8 9" key="1">
    <citation type="journal article" date="2020" name="IScience">
        <title>Genome Sequencing of the Endangered Kingdonia uniflora (Circaeasteraceae, Ranunculales) Reveals Potential Mechanisms of Evolutionary Specialization.</title>
        <authorList>
            <person name="Sun Y."/>
            <person name="Deng T."/>
            <person name="Zhang A."/>
            <person name="Moore M.J."/>
            <person name="Landis J.B."/>
            <person name="Lin N."/>
            <person name="Zhang H."/>
            <person name="Zhang X."/>
            <person name="Huang J."/>
            <person name="Zhang X."/>
            <person name="Sun H."/>
            <person name="Wang H."/>
        </authorList>
    </citation>
    <scope>NUCLEOTIDE SEQUENCE [LARGE SCALE GENOMIC DNA]</scope>
    <source>
        <strain evidence="8">TB1705</strain>
        <tissue evidence="8">Leaf</tissue>
    </source>
</reference>
<dbReference type="GO" id="GO:0071011">
    <property type="term" value="C:precatalytic spliceosome"/>
    <property type="evidence" value="ECO:0007669"/>
    <property type="project" value="TreeGrafter"/>
</dbReference>
<evidence type="ECO:0000256" key="5">
    <source>
        <dbReference type="ARBA" id="ARBA00023242"/>
    </source>
</evidence>
<dbReference type="OrthoDB" id="191651at2759"/>
<feature type="compositionally biased region" description="Basic and acidic residues" evidence="6">
    <location>
        <begin position="263"/>
        <end position="274"/>
    </location>
</feature>
<dbReference type="EMBL" id="JACGCM010001019">
    <property type="protein sequence ID" value="KAF6162563.1"/>
    <property type="molecule type" value="Genomic_DNA"/>
</dbReference>
<comment type="caution">
    <text evidence="8">The sequence shown here is derived from an EMBL/GenBank/DDBJ whole genome shotgun (WGS) entry which is preliminary data.</text>
</comment>
<dbReference type="InterPro" id="IPR013085">
    <property type="entry name" value="U1-CZ_Znf_C2H2"/>
</dbReference>
<dbReference type="Pfam" id="PF17780">
    <property type="entry name" value="OCRE"/>
    <property type="match status" value="1"/>
</dbReference>
<dbReference type="InterPro" id="IPR041591">
    <property type="entry name" value="OCRE"/>
</dbReference>
<dbReference type="SUPFAM" id="SSF57667">
    <property type="entry name" value="beta-beta-alpha zinc fingers"/>
    <property type="match status" value="1"/>
</dbReference>
<dbReference type="PROSITE" id="PS50171">
    <property type="entry name" value="ZF_MATRIN"/>
    <property type="match status" value="1"/>
</dbReference>
<evidence type="ECO:0000313" key="8">
    <source>
        <dbReference type="EMBL" id="KAF6162563.1"/>
    </source>
</evidence>
<evidence type="ECO:0000256" key="6">
    <source>
        <dbReference type="SAM" id="MobiDB-lite"/>
    </source>
</evidence>
<dbReference type="GO" id="GO:0003723">
    <property type="term" value="F:RNA binding"/>
    <property type="evidence" value="ECO:0007669"/>
    <property type="project" value="TreeGrafter"/>
</dbReference>
<dbReference type="PANTHER" id="PTHR13173:SF10">
    <property type="entry name" value="WW DOMAIN-BINDING PROTEIN 4"/>
    <property type="match status" value="1"/>
</dbReference>
<keyword evidence="3" id="KW-0863">Zinc-finger</keyword>
<dbReference type="SMART" id="SM00451">
    <property type="entry name" value="ZnF_U1"/>
    <property type="match status" value="1"/>
</dbReference>
<dbReference type="Proteomes" id="UP000541444">
    <property type="component" value="Unassembled WGS sequence"/>
</dbReference>
<feature type="compositionally biased region" description="Basic and acidic residues" evidence="6">
    <location>
        <begin position="327"/>
        <end position="354"/>
    </location>
</feature>
<protein>
    <recommendedName>
        <fullName evidence="7">Matrin-type domain-containing protein</fullName>
    </recommendedName>
</protein>
<keyword evidence="5" id="KW-0539">Nucleus</keyword>
<keyword evidence="2" id="KW-0479">Metal-binding</keyword>
<keyword evidence="9" id="KW-1185">Reference proteome</keyword>
<feature type="compositionally biased region" description="Polar residues" evidence="6">
    <location>
        <begin position="290"/>
        <end position="322"/>
    </location>
</feature>
<feature type="region of interest" description="Disordered" evidence="6">
    <location>
        <begin position="135"/>
        <end position="165"/>
    </location>
</feature>
<dbReference type="Pfam" id="PF06220">
    <property type="entry name" value="zf-U1"/>
    <property type="match status" value="1"/>
</dbReference>
<dbReference type="InterPro" id="IPR040023">
    <property type="entry name" value="WBP4"/>
</dbReference>
<dbReference type="InterPro" id="IPR000690">
    <property type="entry name" value="Matrin/U1-C_Znf_C2H2"/>
</dbReference>
<proteinExistence type="predicted"/>
<name>A0A7J7N634_9MAGN</name>
<comment type="subcellular location">
    <subcellularLocation>
        <location evidence="1">Nucleus</location>
    </subcellularLocation>
</comment>
<evidence type="ECO:0000256" key="3">
    <source>
        <dbReference type="ARBA" id="ARBA00022771"/>
    </source>
</evidence>
<dbReference type="InterPro" id="IPR003604">
    <property type="entry name" value="Matrin/U1-like-C_Znf_C2H2"/>
</dbReference>
<keyword evidence="4" id="KW-0862">Zinc</keyword>